<reference evidence="3" key="1">
    <citation type="submission" date="2017-09" db="EMBL/GenBank/DDBJ databases">
        <title>Depth-based differentiation of microbial function through sediment-hosted aquifers and enrichment of novel symbionts in the deep terrestrial subsurface.</title>
        <authorList>
            <person name="Probst A.J."/>
            <person name="Ladd B."/>
            <person name="Jarett J.K."/>
            <person name="Geller-Mcgrath D.E."/>
            <person name="Sieber C.M.K."/>
            <person name="Emerson J.B."/>
            <person name="Anantharaman K."/>
            <person name="Thomas B.C."/>
            <person name="Malmstrom R."/>
            <person name="Stieglmeier M."/>
            <person name="Klingl A."/>
            <person name="Woyke T."/>
            <person name="Ryan C.M."/>
            <person name="Banfield J.F."/>
        </authorList>
    </citation>
    <scope>NUCLEOTIDE SEQUENCE [LARGE SCALE GENOMIC DNA]</scope>
</reference>
<sequence length="140" mass="15216">MGHRAGTVLCWLQHDVLLVLDLDPRLAEIAVDLGEHGADPELLDRGLDRVHLDLLELEGEPTHAREGLGSGVAVLNQHPALEVHPDVDLLEDGLEVVVLPDDEPDPGGPDDRDVERGQNTSEHALFLQWVPDQGTVSSLN</sequence>
<organism evidence="2 3">
    <name type="scientific">Candidatus Uhrbacteria bacterium CG10_big_fil_rev_8_21_14_0_10_48_16</name>
    <dbReference type="NCBI Taxonomy" id="1975038"/>
    <lineage>
        <taxon>Bacteria</taxon>
        <taxon>Candidatus Uhriibacteriota</taxon>
    </lineage>
</organism>
<feature type="region of interest" description="Disordered" evidence="1">
    <location>
        <begin position="98"/>
        <end position="140"/>
    </location>
</feature>
<evidence type="ECO:0000256" key="1">
    <source>
        <dbReference type="SAM" id="MobiDB-lite"/>
    </source>
</evidence>
<name>A0A2M8LHX5_9BACT</name>
<proteinExistence type="predicted"/>
<evidence type="ECO:0000313" key="3">
    <source>
        <dbReference type="Proteomes" id="UP000231436"/>
    </source>
</evidence>
<dbReference type="Proteomes" id="UP000231436">
    <property type="component" value="Unassembled WGS sequence"/>
</dbReference>
<evidence type="ECO:0000313" key="2">
    <source>
        <dbReference type="EMBL" id="PJE77041.1"/>
    </source>
</evidence>
<dbReference type="AlphaFoldDB" id="A0A2M8LHX5"/>
<protein>
    <submittedName>
        <fullName evidence="2">Uncharacterized protein</fullName>
    </submittedName>
</protein>
<gene>
    <name evidence="2" type="ORF">COV05_01315</name>
</gene>
<dbReference type="EMBL" id="PFEU01000007">
    <property type="protein sequence ID" value="PJE77041.1"/>
    <property type="molecule type" value="Genomic_DNA"/>
</dbReference>
<comment type="caution">
    <text evidence="2">The sequence shown here is derived from an EMBL/GenBank/DDBJ whole genome shotgun (WGS) entry which is preliminary data.</text>
</comment>
<accession>A0A2M8LHX5</accession>